<keyword evidence="3" id="KW-1185">Reference proteome</keyword>
<accession>A0A1G9Q8Z4</accession>
<evidence type="ECO:0000256" key="1">
    <source>
        <dbReference type="SAM" id="MobiDB-lite"/>
    </source>
</evidence>
<organism evidence="2 3">
    <name type="scientific">Nonomuraea maritima</name>
    <dbReference type="NCBI Taxonomy" id="683260"/>
    <lineage>
        <taxon>Bacteria</taxon>
        <taxon>Bacillati</taxon>
        <taxon>Actinomycetota</taxon>
        <taxon>Actinomycetes</taxon>
        <taxon>Streptosporangiales</taxon>
        <taxon>Streptosporangiaceae</taxon>
        <taxon>Nonomuraea</taxon>
    </lineage>
</organism>
<feature type="region of interest" description="Disordered" evidence="1">
    <location>
        <begin position="161"/>
        <end position="184"/>
    </location>
</feature>
<dbReference type="AlphaFoldDB" id="A0A1G9Q8Z4"/>
<evidence type="ECO:0000313" key="2">
    <source>
        <dbReference type="EMBL" id="SDM07191.1"/>
    </source>
</evidence>
<evidence type="ECO:0008006" key="4">
    <source>
        <dbReference type="Google" id="ProtNLM"/>
    </source>
</evidence>
<evidence type="ECO:0000313" key="3">
    <source>
        <dbReference type="Proteomes" id="UP000198683"/>
    </source>
</evidence>
<proteinExistence type="predicted"/>
<dbReference type="STRING" id="683260.SAMN05421874_13770"/>
<gene>
    <name evidence="2" type="ORF">SAMN05421874_13770</name>
</gene>
<dbReference type="Proteomes" id="UP000198683">
    <property type="component" value="Unassembled WGS sequence"/>
</dbReference>
<dbReference type="Pfam" id="PF06078">
    <property type="entry name" value="DUF937"/>
    <property type="match status" value="1"/>
</dbReference>
<name>A0A1G9Q8Z4_9ACTN</name>
<protein>
    <recommendedName>
        <fullName evidence="4">DUF937 domain-containing protein</fullName>
    </recommendedName>
</protein>
<dbReference type="InterPro" id="IPR009282">
    <property type="entry name" value="DUF937"/>
</dbReference>
<dbReference type="EMBL" id="FNFB01000037">
    <property type="protein sequence ID" value="SDM07191.1"/>
    <property type="molecule type" value="Genomic_DNA"/>
</dbReference>
<sequence>MEQIAGMLGSDTPTARQVLEAVTGAIVGGMARNAEHPDGADALRGALDDHTDTDPFNADVASLTRDGHSILGHVLGGHGTEHVAAGIARHTGVGTGPLMKLMPLIAPMVMCLLADHVAGRDMDAATLAEDLAREEAHLPPDLAELVDGLLNGIFGTPQAGAYDPFGGPERTGRQAIPGTRNRRW</sequence>
<reference evidence="2 3" key="1">
    <citation type="submission" date="2016-10" db="EMBL/GenBank/DDBJ databases">
        <authorList>
            <person name="de Groot N.N."/>
        </authorList>
    </citation>
    <scope>NUCLEOTIDE SEQUENCE [LARGE SCALE GENOMIC DNA]</scope>
    <source>
        <strain evidence="2 3">CGMCC 4.5681</strain>
    </source>
</reference>